<dbReference type="GO" id="GO:0003887">
    <property type="term" value="F:DNA-directed DNA polymerase activity"/>
    <property type="evidence" value="ECO:0007669"/>
    <property type="project" value="UniProtKB-UniRule"/>
</dbReference>
<comment type="function">
    <text evidence="10">Confers DNA tethering and processivity to DNA polymerases and other proteins. Acts as a clamp, forming a ring around DNA (a reaction catalyzed by the clamp-loading complex) which diffuses in an ATP-independent manner freely and bidirectionally along dsDNA. Initially characterized for its ability to contact the catalytic subunit of DNA polymerase III (Pol III), a complex, multichain enzyme responsible for most of the replicative synthesis in bacteria; Pol III exhibits 3'-5' exonuclease proofreading activity. The beta chain is required for initiation of replication as well as for processivity of DNA replication.</text>
</comment>
<dbReference type="Pfam" id="PF00712">
    <property type="entry name" value="DNA_pol3_beta"/>
    <property type="match status" value="1"/>
</dbReference>
<name>A0A1Z8AM18_9FLAO</name>
<accession>A0A1Z8AM18</accession>
<comment type="subcellular location">
    <subcellularLocation>
        <location evidence="1 10">Cytoplasm</location>
    </subcellularLocation>
</comment>
<comment type="similarity">
    <text evidence="2 10">Belongs to the beta sliding clamp family.</text>
</comment>
<dbReference type="NCBIfam" id="TIGR00663">
    <property type="entry name" value="dnan"/>
    <property type="match status" value="1"/>
</dbReference>
<evidence type="ECO:0000259" key="12">
    <source>
        <dbReference type="Pfam" id="PF02767"/>
    </source>
</evidence>
<evidence type="ECO:0000256" key="8">
    <source>
        <dbReference type="ARBA" id="ARBA00022932"/>
    </source>
</evidence>
<comment type="subunit">
    <text evidence="10">Forms a ring-shaped head-to-tail homodimer around DNA.</text>
</comment>
<keyword evidence="5 10" id="KW-0808">Transferase</keyword>
<dbReference type="GO" id="GO:0003677">
    <property type="term" value="F:DNA binding"/>
    <property type="evidence" value="ECO:0007669"/>
    <property type="project" value="UniProtKB-UniRule"/>
</dbReference>
<dbReference type="AlphaFoldDB" id="A0A1Z8AM18"/>
<dbReference type="PANTHER" id="PTHR30478:SF0">
    <property type="entry name" value="BETA SLIDING CLAMP"/>
    <property type="match status" value="1"/>
</dbReference>
<evidence type="ECO:0000256" key="10">
    <source>
        <dbReference type="PIRNR" id="PIRNR000804"/>
    </source>
</evidence>
<keyword evidence="8 10" id="KW-0239">DNA-directed DNA polymerase</keyword>
<dbReference type="SUPFAM" id="SSF55979">
    <property type="entry name" value="DNA clamp"/>
    <property type="match status" value="3"/>
</dbReference>
<gene>
    <name evidence="14" type="ORF">A9Q93_11485</name>
</gene>
<dbReference type="InterPro" id="IPR022635">
    <property type="entry name" value="DNA_polIII_beta_C"/>
</dbReference>
<evidence type="ECO:0000256" key="7">
    <source>
        <dbReference type="ARBA" id="ARBA00022705"/>
    </source>
</evidence>
<dbReference type="RefSeq" id="WP_303687589.1">
    <property type="nucleotide sequence ID" value="NZ_CAJXYO010000026.1"/>
</dbReference>
<evidence type="ECO:0000259" key="11">
    <source>
        <dbReference type="Pfam" id="PF00712"/>
    </source>
</evidence>
<evidence type="ECO:0000259" key="13">
    <source>
        <dbReference type="Pfam" id="PF02768"/>
    </source>
</evidence>
<dbReference type="Pfam" id="PF02768">
    <property type="entry name" value="DNA_pol3_beta_3"/>
    <property type="match status" value="1"/>
</dbReference>
<dbReference type="GO" id="GO:0006271">
    <property type="term" value="P:DNA strand elongation involved in DNA replication"/>
    <property type="evidence" value="ECO:0007669"/>
    <property type="project" value="TreeGrafter"/>
</dbReference>
<evidence type="ECO:0000256" key="6">
    <source>
        <dbReference type="ARBA" id="ARBA00022695"/>
    </source>
</evidence>
<comment type="caution">
    <text evidence="14">The sequence shown here is derived from an EMBL/GenBank/DDBJ whole genome shotgun (WGS) entry which is preliminary data.</text>
</comment>
<feature type="domain" description="DNA polymerase III beta sliding clamp C-terminal" evidence="13">
    <location>
        <begin position="245"/>
        <end position="366"/>
    </location>
</feature>
<sequence>MKFIVSSSYLQKHLQLLGGVINNNNTLPILDNFLLELTGNELKVSASDMETTIVSKLDVESEDDGSIALPAKLLLDTLKTFPEQPLTFHSVDNMMIVSHDKGKSEIACAAAEEFPKAVSITDPSSTSIMGDTLATAINKTIFAAGNDDLRPVMSGVFFQFASDSLTFVATDAHKLVRYKREDLSASQTAEFIMPKKPLNLLKAMLQGSESEVLVEYNDSNAQFSFDSTTIICRLIDGKYPNYEAVIPKENPNKLTISRTQLLNSVRRVSIFSNKTTHQIRLKMAGAELNISAEDLDYSNKADERLTCDYQGDDMQIGFNSRFLIEMLNNLTCDDVSLEMSLPNRAGILTPVDGLDEGENVTMLVMPVMLNQ</sequence>
<keyword evidence="7 10" id="KW-0235">DNA replication</keyword>
<reference evidence="15" key="1">
    <citation type="journal article" date="2017" name="Proc. Natl. Acad. Sci. U.S.A.">
        <title>Simulation of Deepwater Horizon oil plume reveals substrate specialization within a complex community of hydrocarbon-degraders.</title>
        <authorList>
            <person name="Hu P."/>
            <person name="Dubinsky E.A."/>
            <person name="Probst A.J."/>
            <person name="Wang J."/>
            <person name="Sieber C.M.K."/>
            <person name="Tom L.M."/>
            <person name="Gardinali P."/>
            <person name="Banfield J.F."/>
            <person name="Atlas R.M."/>
            <person name="Andersen G.L."/>
        </authorList>
    </citation>
    <scope>NUCLEOTIDE SEQUENCE [LARGE SCALE GENOMIC DNA]</scope>
</reference>
<dbReference type="InterPro" id="IPR001001">
    <property type="entry name" value="DNA_polIII_beta"/>
</dbReference>
<dbReference type="InterPro" id="IPR022634">
    <property type="entry name" value="DNA_polIII_beta_N"/>
</dbReference>
<keyword evidence="9" id="KW-0238">DNA-binding</keyword>
<evidence type="ECO:0000256" key="9">
    <source>
        <dbReference type="ARBA" id="ARBA00023125"/>
    </source>
</evidence>
<dbReference type="SMART" id="SM00480">
    <property type="entry name" value="POL3Bc"/>
    <property type="match status" value="1"/>
</dbReference>
<dbReference type="PANTHER" id="PTHR30478">
    <property type="entry name" value="DNA POLYMERASE III SUBUNIT BETA"/>
    <property type="match status" value="1"/>
</dbReference>
<dbReference type="CDD" id="cd00140">
    <property type="entry name" value="beta_clamp"/>
    <property type="match status" value="1"/>
</dbReference>
<feature type="domain" description="DNA polymerase III beta sliding clamp central" evidence="12">
    <location>
        <begin position="129"/>
        <end position="241"/>
    </location>
</feature>
<dbReference type="InterPro" id="IPR046938">
    <property type="entry name" value="DNA_clamp_sf"/>
</dbReference>
<dbReference type="GO" id="GO:0009360">
    <property type="term" value="C:DNA polymerase III complex"/>
    <property type="evidence" value="ECO:0007669"/>
    <property type="project" value="InterPro"/>
</dbReference>
<dbReference type="PIRSF" id="PIRSF000804">
    <property type="entry name" value="DNA_pol_III_b"/>
    <property type="match status" value="1"/>
</dbReference>
<dbReference type="Gene3D" id="3.70.10.10">
    <property type="match status" value="1"/>
</dbReference>
<organism evidence="14 15">
    <name type="scientific">Nonlabens dokdonensis</name>
    <dbReference type="NCBI Taxonomy" id="328515"/>
    <lineage>
        <taxon>Bacteria</taxon>
        <taxon>Pseudomonadati</taxon>
        <taxon>Bacteroidota</taxon>
        <taxon>Flavobacteriia</taxon>
        <taxon>Flavobacteriales</taxon>
        <taxon>Flavobacteriaceae</taxon>
        <taxon>Nonlabens</taxon>
    </lineage>
</organism>
<evidence type="ECO:0000256" key="3">
    <source>
        <dbReference type="ARBA" id="ARBA00021035"/>
    </source>
</evidence>
<evidence type="ECO:0000256" key="2">
    <source>
        <dbReference type="ARBA" id="ARBA00010752"/>
    </source>
</evidence>
<keyword evidence="4 10" id="KW-0963">Cytoplasm</keyword>
<evidence type="ECO:0000256" key="5">
    <source>
        <dbReference type="ARBA" id="ARBA00022679"/>
    </source>
</evidence>
<dbReference type="Pfam" id="PF02767">
    <property type="entry name" value="DNA_pol3_beta_2"/>
    <property type="match status" value="1"/>
</dbReference>
<proteinExistence type="inferred from homology"/>
<feature type="domain" description="DNA polymerase III beta sliding clamp N-terminal" evidence="11">
    <location>
        <begin position="1"/>
        <end position="116"/>
    </location>
</feature>
<keyword evidence="6 10" id="KW-0548">Nucleotidyltransferase</keyword>
<dbReference type="Proteomes" id="UP000196102">
    <property type="component" value="Unassembled WGS sequence"/>
</dbReference>
<protein>
    <recommendedName>
        <fullName evidence="3 10">Beta sliding clamp</fullName>
    </recommendedName>
</protein>
<dbReference type="GO" id="GO:0008408">
    <property type="term" value="F:3'-5' exonuclease activity"/>
    <property type="evidence" value="ECO:0007669"/>
    <property type="project" value="InterPro"/>
</dbReference>
<dbReference type="GO" id="GO:0005737">
    <property type="term" value="C:cytoplasm"/>
    <property type="evidence" value="ECO:0007669"/>
    <property type="project" value="UniProtKB-SubCell"/>
</dbReference>
<dbReference type="EMBL" id="MAAX01000178">
    <property type="protein sequence ID" value="OUS11343.1"/>
    <property type="molecule type" value="Genomic_DNA"/>
</dbReference>
<dbReference type="Gene3D" id="3.10.150.10">
    <property type="entry name" value="DNA Polymerase III, subunit A, domain 2"/>
    <property type="match status" value="1"/>
</dbReference>
<dbReference type="InterPro" id="IPR022637">
    <property type="entry name" value="DNA_polIII_beta_cen"/>
</dbReference>
<evidence type="ECO:0000256" key="1">
    <source>
        <dbReference type="ARBA" id="ARBA00004496"/>
    </source>
</evidence>
<evidence type="ECO:0000256" key="4">
    <source>
        <dbReference type="ARBA" id="ARBA00022490"/>
    </source>
</evidence>
<evidence type="ECO:0000313" key="14">
    <source>
        <dbReference type="EMBL" id="OUS11343.1"/>
    </source>
</evidence>
<evidence type="ECO:0000313" key="15">
    <source>
        <dbReference type="Proteomes" id="UP000196102"/>
    </source>
</evidence>